<evidence type="ECO:0000313" key="13">
    <source>
        <dbReference type="Proteomes" id="UP000199727"/>
    </source>
</evidence>
<feature type="compositionally biased region" description="Low complexity" evidence="10">
    <location>
        <begin position="1023"/>
        <end position="1034"/>
    </location>
</feature>
<organism evidence="12 13">
    <name type="scientific">Cryptococcus neoformans Tu259-1</name>
    <dbReference type="NCBI Taxonomy" id="1230072"/>
    <lineage>
        <taxon>Eukaryota</taxon>
        <taxon>Fungi</taxon>
        <taxon>Dikarya</taxon>
        <taxon>Basidiomycota</taxon>
        <taxon>Agaricomycotina</taxon>
        <taxon>Tremellomycetes</taxon>
        <taxon>Tremellales</taxon>
        <taxon>Cryptococcaceae</taxon>
        <taxon>Cryptococcus</taxon>
        <taxon>Cryptococcus neoformans species complex</taxon>
    </lineage>
</organism>
<accession>A0A854QNM2</accession>
<keyword evidence="6 12" id="KW-0418">Kinase</keyword>
<evidence type="ECO:0000313" key="12">
    <source>
        <dbReference type="EMBL" id="OXG25705.1"/>
    </source>
</evidence>
<feature type="compositionally biased region" description="Acidic residues" evidence="10">
    <location>
        <begin position="850"/>
        <end position="859"/>
    </location>
</feature>
<name>A0A854QNM2_CRYNE</name>
<feature type="compositionally biased region" description="Gly residues" evidence="10">
    <location>
        <begin position="993"/>
        <end position="1005"/>
    </location>
</feature>
<feature type="compositionally biased region" description="Low complexity" evidence="10">
    <location>
        <begin position="34"/>
        <end position="50"/>
    </location>
</feature>
<dbReference type="GO" id="GO:0004674">
    <property type="term" value="F:protein serine/threonine kinase activity"/>
    <property type="evidence" value="ECO:0007669"/>
    <property type="project" value="UniProtKB-KW"/>
</dbReference>
<dbReference type="CDD" id="cd05581">
    <property type="entry name" value="STKc_PDK1"/>
    <property type="match status" value="1"/>
</dbReference>
<feature type="compositionally biased region" description="Basic and acidic residues" evidence="10">
    <location>
        <begin position="252"/>
        <end position="262"/>
    </location>
</feature>
<feature type="compositionally biased region" description="Polar residues" evidence="10">
    <location>
        <begin position="378"/>
        <end position="397"/>
    </location>
</feature>
<comment type="catalytic activity">
    <reaction evidence="9">
        <text>L-seryl-[protein] + ATP = O-phospho-L-seryl-[protein] + ADP + H(+)</text>
        <dbReference type="Rhea" id="RHEA:17989"/>
        <dbReference type="Rhea" id="RHEA-COMP:9863"/>
        <dbReference type="Rhea" id="RHEA-COMP:11604"/>
        <dbReference type="ChEBI" id="CHEBI:15378"/>
        <dbReference type="ChEBI" id="CHEBI:29999"/>
        <dbReference type="ChEBI" id="CHEBI:30616"/>
        <dbReference type="ChEBI" id="CHEBI:83421"/>
        <dbReference type="ChEBI" id="CHEBI:456216"/>
        <dbReference type="EC" id="2.7.11.1"/>
    </reaction>
</comment>
<dbReference type="InterPro" id="IPR039046">
    <property type="entry name" value="PDPK1"/>
</dbReference>
<feature type="compositionally biased region" description="Basic and acidic residues" evidence="10">
    <location>
        <begin position="77"/>
        <end position="87"/>
    </location>
</feature>
<dbReference type="InterPro" id="IPR000719">
    <property type="entry name" value="Prot_kinase_dom"/>
</dbReference>
<dbReference type="Gene3D" id="3.30.200.20">
    <property type="entry name" value="Phosphorylase Kinase, domain 1"/>
    <property type="match status" value="2"/>
</dbReference>
<feature type="compositionally biased region" description="Basic and acidic residues" evidence="10">
    <location>
        <begin position="502"/>
        <end position="521"/>
    </location>
</feature>
<feature type="domain" description="Protein kinase" evidence="11">
    <location>
        <begin position="546"/>
        <end position="801"/>
    </location>
</feature>
<evidence type="ECO:0000256" key="3">
    <source>
        <dbReference type="ARBA" id="ARBA00022527"/>
    </source>
</evidence>
<feature type="compositionally biased region" description="Polar residues" evidence="10">
    <location>
        <begin position="140"/>
        <end position="175"/>
    </location>
</feature>
<dbReference type="PROSITE" id="PS00108">
    <property type="entry name" value="PROTEIN_KINASE_ST"/>
    <property type="match status" value="1"/>
</dbReference>
<dbReference type="Pfam" id="PF00069">
    <property type="entry name" value="Pkinase"/>
    <property type="match status" value="1"/>
</dbReference>
<dbReference type="EC" id="2.7.11.1" evidence="2"/>
<keyword evidence="7" id="KW-0067">ATP-binding</keyword>
<feature type="compositionally biased region" description="Polar residues" evidence="10">
    <location>
        <begin position="408"/>
        <end position="433"/>
    </location>
</feature>
<feature type="compositionally biased region" description="Polar residues" evidence="10">
    <location>
        <begin position="217"/>
        <end position="226"/>
    </location>
</feature>
<evidence type="ECO:0000256" key="7">
    <source>
        <dbReference type="ARBA" id="ARBA00022840"/>
    </source>
</evidence>
<comment type="catalytic activity">
    <reaction evidence="8">
        <text>L-threonyl-[protein] + ATP = O-phospho-L-threonyl-[protein] + ADP + H(+)</text>
        <dbReference type="Rhea" id="RHEA:46608"/>
        <dbReference type="Rhea" id="RHEA-COMP:11060"/>
        <dbReference type="Rhea" id="RHEA-COMP:11605"/>
        <dbReference type="ChEBI" id="CHEBI:15378"/>
        <dbReference type="ChEBI" id="CHEBI:30013"/>
        <dbReference type="ChEBI" id="CHEBI:30616"/>
        <dbReference type="ChEBI" id="CHEBI:61977"/>
        <dbReference type="ChEBI" id="CHEBI:456216"/>
        <dbReference type="EC" id="2.7.11.1"/>
    </reaction>
</comment>
<feature type="compositionally biased region" description="Pro residues" evidence="10">
    <location>
        <begin position="535"/>
        <end position="544"/>
    </location>
</feature>
<dbReference type="PANTHER" id="PTHR24356">
    <property type="entry name" value="SERINE/THREONINE-PROTEIN KINASE"/>
    <property type="match status" value="1"/>
</dbReference>
<comment type="caution">
    <text evidence="12">The sequence shown here is derived from an EMBL/GenBank/DDBJ whole genome shotgun (WGS) entry which is preliminary data.</text>
</comment>
<feature type="compositionally biased region" description="Polar residues" evidence="10">
    <location>
        <begin position="107"/>
        <end position="117"/>
    </location>
</feature>
<evidence type="ECO:0000256" key="1">
    <source>
        <dbReference type="ARBA" id="ARBA00010006"/>
    </source>
</evidence>
<feature type="compositionally biased region" description="Basic and acidic residues" evidence="10">
    <location>
        <begin position="555"/>
        <end position="569"/>
    </location>
</feature>
<feature type="compositionally biased region" description="Basic and acidic residues" evidence="10">
    <location>
        <begin position="466"/>
        <end position="494"/>
    </location>
</feature>
<keyword evidence="4" id="KW-0808">Transferase</keyword>
<feature type="compositionally biased region" description="Polar residues" evidence="10">
    <location>
        <begin position="62"/>
        <end position="76"/>
    </location>
</feature>
<feature type="compositionally biased region" description="Gly residues" evidence="10">
    <location>
        <begin position="1141"/>
        <end position="1155"/>
    </location>
</feature>
<dbReference type="OrthoDB" id="347657at2759"/>
<evidence type="ECO:0000256" key="5">
    <source>
        <dbReference type="ARBA" id="ARBA00022741"/>
    </source>
</evidence>
<dbReference type="FunFam" id="1.10.510.10:FF:000534">
    <property type="entry name" value="Serine/threonine-protein kinase PKH2"/>
    <property type="match status" value="1"/>
</dbReference>
<dbReference type="SUPFAM" id="SSF56112">
    <property type="entry name" value="Protein kinase-like (PK-like)"/>
    <property type="match status" value="2"/>
</dbReference>
<feature type="region of interest" description="Disordered" evidence="10">
    <location>
        <begin position="972"/>
        <end position="1039"/>
    </location>
</feature>
<evidence type="ECO:0000256" key="4">
    <source>
        <dbReference type="ARBA" id="ARBA00022679"/>
    </source>
</evidence>
<keyword evidence="3" id="KW-0723">Serine/threonine-protein kinase</keyword>
<dbReference type="GO" id="GO:0035556">
    <property type="term" value="P:intracellular signal transduction"/>
    <property type="evidence" value="ECO:0007669"/>
    <property type="project" value="TreeGrafter"/>
</dbReference>
<dbReference type="Gene3D" id="1.10.510.10">
    <property type="entry name" value="Transferase(Phosphotransferase) domain 1"/>
    <property type="match status" value="1"/>
</dbReference>
<dbReference type="GO" id="GO:0005524">
    <property type="term" value="F:ATP binding"/>
    <property type="evidence" value="ECO:0007669"/>
    <property type="project" value="UniProtKB-KW"/>
</dbReference>
<feature type="region of interest" description="Disordered" evidence="10">
    <location>
        <begin position="850"/>
        <end position="872"/>
    </location>
</feature>
<keyword evidence="5" id="KW-0547">Nucleotide-binding</keyword>
<feature type="compositionally biased region" description="Basic and acidic residues" evidence="10">
    <location>
        <begin position="185"/>
        <end position="202"/>
    </location>
</feature>
<proteinExistence type="inferred from homology"/>
<dbReference type="AlphaFoldDB" id="A0A854QNM2"/>
<comment type="similarity">
    <text evidence="1">Belongs to the protein kinase superfamily. AGC Ser/Thr protein kinase family. PDPK1 subfamily.</text>
</comment>
<feature type="compositionally biased region" description="Low complexity" evidence="10">
    <location>
        <begin position="977"/>
        <end position="992"/>
    </location>
</feature>
<reference evidence="12 13" key="1">
    <citation type="submission" date="2017-06" db="EMBL/GenBank/DDBJ databases">
        <title>Global population genomics of the pathogenic fungus Cryptococcus neoformans var. grubii.</title>
        <authorList>
            <person name="Cuomo C."/>
            <person name="Litvintseva A."/>
            <person name="Chen Y."/>
            <person name="Young S."/>
            <person name="Zeng Q."/>
            <person name="Chapman S."/>
            <person name="Gujja S."/>
            <person name="Saif S."/>
            <person name="Birren B."/>
        </authorList>
    </citation>
    <scope>NUCLEOTIDE SEQUENCE [LARGE SCALE GENOMIC DNA]</scope>
    <source>
        <strain evidence="12 13">Tu259-1</strain>
    </source>
</reference>
<dbReference type="InterPro" id="IPR008271">
    <property type="entry name" value="Ser/Thr_kinase_AS"/>
</dbReference>
<dbReference type="Proteomes" id="UP000199727">
    <property type="component" value="Unassembled WGS sequence"/>
</dbReference>
<evidence type="ECO:0000256" key="2">
    <source>
        <dbReference type="ARBA" id="ARBA00012513"/>
    </source>
</evidence>
<gene>
    <name evidence="12" type="ORF">C361_01665</name>
</gene>
<evidence type="ECO:0000256" key="8">
    <source>
        <dbReference type="ARBA" id="ARBA00047899"/>
    </source>
</evidence>
<feature type="region of interest" description="Disordered" evidence="10">
    <location>
        <begin position="534"/>
        <end position="597"/>
    </location>
</feature>
<feature type="region of interest" description="Disordered" evidence="10">
    <location>
        <begin position="345"/>
        <end position="522"/>
    </location>
</feature>
<dbReference type="PROSITE" id="PS50011">
    <property type="entry name" value="PROTEIN_KINASE_DOM"/>
    <property type="match status" value="1"/>
</dbReference>
<dbReference type="InterPro" id="IPR011009">
    <property type="entry name" value="Kinase-like_dom_sf"/>
</dbReference>
<feature type="region of interest" description="Disordered" evidence="10">
    <location>
        <begin position="906"/>
        <end position="955"/>
    </location>
</feature>
<dbReference type="PANTHER" id="PTHR24356:SF163">
    <property type="entry name" value="3-PHOSPHOINOSITIDE-DEPENDENT PROTEIN KINASE 1-RELATED"/>
    <property type="match status" value="1"/>
</dbReference>
<evidence type="ECO:0000256" key="9">
    <source>
        <dbReference type="ARBA" id="ARBA00048679"/>
    </source>
</evidence>
<protein>
    <recommendedName>
        <fullName evidence="2">non-specific serine/threonine protein kinase</fullName>
        <ecNumber evidence="2">2.7.11.1</ecNumber>
    </recommendedName>
</protein>
<dbReference type="InterPro" id="IPR050236">
    <property type="entry name" value="Ser_Thr_kinase_AGC"/>
</dbReference>
<dbReference type="EMBL" id="AMKT01000027">
    <property type="protein sequence ID" value="OXG25705.1"/>
    <property type="molecule type" value="Genomic_DNA"/>
</dbReference>
<evidence type="ECO:0000259" key="11">
    <source>
        <dbReference type="PROSITE" id="PS50011"/>
    </source>
</evidence>
<feature type="region of interest" description="Disordered" evidence="10">
    <location>
        <begin position="1"/>
        <end position="277"/>
    </location>
</feature>
<sequence>MASSHFGPASPASSTPPPSSAYARLIAPTITRNSSSSSSRSTTTCSSTSSVQAVPMRPPPIETSTAATSRSQLPSNRHSENEAEHDTSYTSPGLSVGGRGGLARNGPRSNRLGTSPQARHVPPSIVALSPSPSPILNMASKRQSNTETVSGTSPSTPLGKSFLAQQDLSPNSSTIPLRVTISVDPNDRLSHDRESHSAERPRSSGNSPVRGRHGHLSTPSSPTNSYRALGGKPRTLSVDAGQNWGGSHRSRARDGDDRERRQSQVSSASSGALKKHSLDDWVLGEELGVGSYSTVYCVTPSANTHSPTSPQPARKYALKVINQAHLIQEKKVKYAMVERDALIRLSDPRPSKGHKRGVSSSSSSGYAQTGSAGKRRSTASIGGQSSMASVSGGTVSNSKKDTRDRLSIVTTSSAASSPVLTASSGSTQLSPTAVSGGGGNIKGRRPSRSAEPPTPVQEQTEMLIRGGEDGKDGQDGQETPSREWDRDRDWDNMTRSRPPSPVREESAEGGEKEKDEEERSGAEPVELGAAIHLTLPPPQIPSTPEPRGSPLLSTDGHRTSRETPRDRPHLTPKRRRQSLAPSERSVKSASTTGKMSAAAHPGVVRLYSTFNDSSSLYFVLSLASNGELASIIRKHGSLDITSARYYAAQLIDTLEFVHSRGVIHRDLKPENILLDEDMRIKITDFGSAKIIAKDEPIVDDSSRSRSFVGSADFVSPEVLRNEVATTASDIWAFGCVLYQFICGKPPFRGATDYLTFQKILKREVEFPKGIDEDAKSLIDTILDLEPNLRPSITFIKTHPFFQSIDFSTLWTIPAPPISSGLREPSKSTTLAQLEASDIWGVFEGSDVGEEDEDGFEFDADTVSPRPEGGAVGEGMMEPLFDRRAAASAVHNVDHPKFSRSRNQYINLGEDLDPPRPAYAGAGTGGRGKREKEVEKKKGGKARGLSHGSESSGGNRSALAGWLEAIKFGGAGGGGMSGSATSVAASDTVRTPGTGTGTGTGTGPGSRPGSRAGIPSFGLGPGSGSRSNRGSGASMRSDEARDLSMSLGGLRMNMSKASEFDKWTPLLLANESIIFTSPITLRTSSPALQLHLPAFLLPAPKKRQLVLTDFPRLLMIKDDNEADGDPAGSDSGAGLSSSHVESGGGGVGGGGRGGGHGSLRIKGEAVFVPRPSTATGSSTTKGGGYSAVPNSVMDVQEKGSKGFTVQTVSQGVFFCLFAIPVNGVKSGRGGFTDENVIPIARDGLLLPCG</sequence>
<feature type="compositionally biased region" description="Basic and acidic residues" evidence="10">
    <location>
        <begin position="927"/>
        <end position="936"/>
    </location>
</feature>
<evidence type="ECO:0000256" key="10">
    <source>
        <dbReference type="SAM" id="MobiDB-lite"/>
    </source>
</evidence>
<dbReference type="SMART" id="SM00220">
    <property type="entry name" value="S_TKc"/>
    <property type="match status" value="1"/>
</dbReference>
<evidence type="ECO:0000256" key="6">
    <source>
        <dbReference type="ARBA" id="ARBA00022777"/>
    </source>
</evidence>
<feature type="region of interest" description="Disordered" evidence="10">
    <location>
        <begin position="1120"/>
        <end position="1155"/>
    </location>
</feature>
<feature type="compositionally biased region" description="Low complexity" evidence="10">
    <location>
        <begin position="1124"/>
        <end position="1140"/>
    </location>
</feature>